<dbReference type="PANTHER" id="PTHR42885">
    <property type="entry name" value="HISTIDINOL-PHOSPHATE AMINOTRANSFERASE-RELATED"/>
    <property type="match status" value="1"/>
</dbReference>
<dbReference type="GO" id="GO:0008483">
    <property type="term" value="F:transaminase activity"/>
    <property type="evidence" value="ECO:0007669"/>
    <property type="project" value="UniProtKB-KW"/>
</dbReference>
<dbReference type="PANTHER" id="PTHR42885:SF2">
    <property type="entry name" value="HISTIDINOL-PHOSPHATE AMINOTRANSFERASE"/>
    <property type="match status" value="1"/>
</dbReference>
<feature type="compositionally biased region" description="Basic and acidic residues" evidence="5">
    <location>
        <begin position="11"/>
        <end position="25"/>
    </location>
</feature>
<evidence type="ECO:0000313" key="7">
    <source>
        <dbReference type="EMBL" id="GEB35517.1"/>
    </source>
</evidence>
<accession>A0A4Y3PQM7</accession>
<dbReference type="AlphaFoldDB" id="A0A4Y3PQM7"/>
<dbReference type="InterPro" id="IPR015424">
    <property type="entry name" value="PyrdxlP-dep_Trfase"/>
</dbReference>
<keyword evidence="3" id="KW-0808">Transferase</keyword>
<dbReference type="RefSeq" id="WP_122963106.1">
    <property type="nucleotide sequence ID" value="NZ_BJMH01000044.1"/>
</dbReference>
<dbReference type="EMBL" id="BJMH01000044">
    <property type="protein sequence ID" value="GEB35517.1"/>
    <property type="molecule type" value="Genomic_DNA"/>
</dbReference>
<dbReference type="SUPFAM" id="SSF53383">
    <property type="entry name" value="PLP-dependent transferases"/>
    <property type="match status" value="1"/>
</dbReference>
<dbReference type="Pfam" id="PF00155">
    <property type="entry name" value="Aminotran_1_2"/>
    <property type="match status" value="1"/>
</dbReference>
<feature type="region of interest" description="Disordered" evidence="5">
    <location>
        <begin position="1"/>
        <end position="37"/>
    </location>
</feature>
<dbReference type="Proteomes" id="UP000316882">
    <property type="component" value="Unassembled WGS sequence"/>
</dbReference>
<dbReference type="Gene3D" id="3.90.1150.10">
    <property type="entry name" value="Aspartate Aminotransferase, domain 1"/>
    <property type="match status" value="1"/>
</dbReference>
<feature type="domain" description="Aminotransferase class I/classII large" evidence="6">
    <location>
        <begin position="36"/>
        <end position="142"/>
    </location>
</feature>
<dbReference type="STRING" id="54914.AV540_13575"/>
<feature type="compositionally biased region" description="Acidic residues" evidence="5">
    <location>
        <begin position="1"/>
        <end position="10"/>
    </location>
</feature>
<evidence type="ECO:0000256" key="4">
    <source>
        <dbReference type="ARBA" id="ARBA00022898"/>
    </source>
</evidence>
<sequence>MEERSNDDDFASYRKDARQCERRDALGGNKSDPPESAIARHLALAALRDQSYMQETTGRIKRTRAVFSKQLESLGFSVVPAQTNFILCQPPAKAEGQSARELYEKLMEQGIYVRYDQLPRLADMLRITVGTEAEMEEVYAALSPMIE</sequence>
<proteinExistence type="predicted"/>
<evidence type="ECO:0000256" key="3">
    <source>
        <dbReference type="ARBA" id="ARBA00022679"/>
    </source>
</evidence>
<keyword evidence="8" id="KW-1185">Reference proteome</keyword>
<evidence type="ECO:0000313" key="8">
    <source>
        <dbReference type="Proteomes" id="UP000316882"/>
    </source>
</evidence>
<comment type="caution">
    <text evidence="7">The sequence shown here is derived from an EMBL/GenBank/DDBJ whole genome shotgun (WGS) entry which is preliminary data.</text>
</comment>
<evidence type="ECO:0000256" key="5">
    <source>
        <dbReference type="SAM" id="MobiDB-lite"/>
    </source>
</evidence>
<gene>
    <name evidence="7" type="ORF">BPA01_50970</name>
</gene>
<protein>
    <recommendedName>
        <fullName evidence="6">Aminotransferase class I/classII large domain-containing protein</fullName>
    </recommendedName>
</protein>
<dbReference type="InterPro" id="IPR004839">
    <property type="entry name" value="Aminotransferase_I/II_large"/>
</dbReference>
<dbReference type="GO" id="GO:0030170">
    <property type="term" value="F:pyridoxal phosphate binding"/>
    <property type="evidence" value="ECO:0007669"/>
    <property type="project" value="InterPro"/>
</dbReference>
<keyword evidence="4" id="KW-0663">Pyridoxal phosphate</keyword>
<evidence type="ECO:0000256" key="2">
    <source>
        <dbReference type="ARBA" id="ARBA00022576"/>
    </source>
</evidence>
<evidence type="ECO:0000259" key="6">
    <source>
        <dbReference type="Pfam" id="PF00155"/>
    </source>
</evidence>
<reference evidence="7 8" key="1">
    <citation type="submission" date="2019-06" db="EMBL/GenBank/DDBJ databases">
        <title>Whole genome shotgun sequence of Brevibacillus parabrevis NBRC 12334.</title>
        <authorList>
            <person name="Hosoyama A."/>
            <person name="Uohara A."/>
            <person name="Ohji S."/>
            <person name="Ichikawa N."/>
        </authorList>
    </citation>
    <scope>NUCLEOTIDE SEQUENCE [LARGE SCALE GENOMIC DNA]</scope>
    <source>
        <strain evidence="7 8">NBRC 12334</strain>
    </source>
</reference>
<organism evidence="7 8">
    <name type="scientific">Brevibacillus parabrevis</name>
    <dbReference type="NCBI Taxonomy" id="54914"/>
    <lineage>
        <taxon>Bacteria</taxon>
        <taxon>Bacillati</taxon>
        <taxon>Bacillota</taxon>
        <taxon>Bacilli</taxon>
        <taxon>Bacillales</taxon>
        <taxon>Paenibacillaceae</taxon>
        <taxon>Brevibacillus</taxon>
    </lineage>
</organism>
<comment type="cofactor">
    <cofactor evidence="1">
        <name>pyridoxal 5'-phosphate</name>
        <dbReference type="ChEBI" id="CHEBI:597326"/>
    </cofactor>
</comment>
<dbReference type="InterPro" id="IPR015422">
    <property type="entry name" value="PyrdxlP-dep_Trfase_small"/>
</dbReference>
<keyword evidence="2" id="KW-0032">Aminotransferase</keyword>
<name>A0A4Y3PQM7_BREPA</name>
<evidence type="ECO:0000256" key="1">
    <source>
        <dbReference type="ARBA" id="ARBA00001933"/>
    </source>
</evidence>